<dbReference type="PRINTS" id="PR00082">
    <property type="entry name" value="GLFDHDRGNASE"/>
</dbReference>
<evidence type="ECO:0000313" key="11">
    <source>
        <dbReference type="RefSeq" id="XP_018320757.2"/>
    </source>
</evidence>
<dbReference type="Gene3D" id="3.40.50.720">
    <property type="entry name" value="NAD(P)-binding Rossmann-like Domain"/>
    <property type="match status" value="1"/>
</dbReference>
<dbReference type="SMART" id="SM00839">
    <property type="entry name" value="ELFV_dehydrog"/>
    <property type="match status" value="1"/>
</dbReference>
<dbReference type="GO" id="GO:0005739">
    <property type="term" value="C:mitochondrion"/>
    <property type="evidence" value="ECO:0007669"/>
    <property type="project" value="UniProtKB-SubCell"/>
</dbReference>
<sequence length="561" mass="61984">MAINKEIVTKSVLKVPSVLSNSRFTFLGRNLADGCGSKSGSGSGSGNGLLTMPERVKKVATADKPRFFEMVEYFFYRGCELVQPKLVEELVQFRGGEQKKDAIVKQVFGVMSTVSQCDYIFETIFPIQRDDGSYELIQAFRVEHSSHRLPVKGGIRYSDHVDQDEVKALAALMTFKCACVDVPFGGAKGGVKINPKKFSLRELERITRRYGLELAKKSFIGPGLDVPAPDVNTSEREMAWLVDTYARSSGFKDINKLGVVTGKPISQGGIHGRASATGKGLFHAVDIFVNEKKYMDMVGLQTGLKGKTFIVQGFGNVGFHAARYLARAGAKCIGVIEWDCSLTNPEGIDPTDLDKHRLKTGSIKGYSKAKEFSGHHELMFEKCDILCPCAHELVITKSNANKIKAKVIAEGANGPTTPAADEILTKMKVLNLPDLYCNAGGVTVSYFEWLKNINNVSFGRLTFKYEKDSNYHLLNSVQKSLEKEFNKKISIVPTDEFEKRISGASEKDIVHSGLASTMEKSAKAIMRTLDKYNLGLDLRTAAYIVSIEKIFQHYHEAGLTY</sequence>
<dbReference type="KEGG" id="apln:108733904"/>
<evidence type="ECO:0000256" key="8">
    <source>
        <dbReference type="RuleBase" id="RU004417"/>
    </source>
</evidence>
<keyword evidence="4 8" id="KW-0560">Oxidoreductase</keyword>
<dbReference type="InterPro" id="IPR046346">
    <property type="entry name" value="Aminoacid_DH-like_N_sf"/>
</dbReference>
<dbReference type="FunFam" id="3.40.50.720:FF:000100">
    <property type="entry name" value="Glutamate dehydrogenase 1, mitochondrial"/>
    <property type="match status" value="1"/>
</dbReference>
<dbReference type="Gene3D" id="3.40.50.10860">
    <property type="entry name" value="Leucine Dehydrogenase, chain A, domain 1"/>
    <property type="match status" value="1"/>
</dbReference>
<gene>
    <name evidence="11 12" type="primary">LOC108733904</name>
</gene>
<keyword evidence="10" id="KW-1185">Reference proteome</keyword>
<evidence type="ECO:0000256" key="4">
    <source>
        <dbReference type="ARBA" id="ARBA00023002"/>
    </source>
</evidence>
<evidence type="ECO:0000313" key="12">
    <source>
        <dbReference type="RefSeq" id="XP_025835625.1"/>
    </source>
</evidence>
<name>A0A1W4WJX1_AGRPL</name>
<evidence type="ECO:0000259" key="9">
    <source>
        <dbReference type="SMART" id="SM00839"/>
    </source>
</evidence>
<dbReference type="RefSeq" id="XP_018320757.2">
    <property type="nucleotide sequence ID" value="XM_018465255.2"/>
</dbReference>
<dbReference type="InterPro" id="IPR006095">
    <property type="entry name" value="Glu/Leu/Phe/Val/Trp_DH"/>
</dbReference>
<dbReference type="Proteomes" id="UP000192223">
    <property type="component" value="Unplaced"/>
</dbReference>
<dbReference type="PANTHER" id="PTHR11606:SF7">
    <property type="entry name" value="GLUTAMATE DEHYDROGENASE"/>
    <property type="match status" value="1"/>
</dbReference>
<dbReference type="PROSITE" id="PS00074">
    <property type="entry name" value="GLFV_DEHYDROGENASE"/>
    <property type="match status" value="1"/>
</dbReference>
<organism evidence="10 11">
    <name type="scientific">Agrilus planipennis</name>
    <name type="common">Emerald ash borer</name>
    <name type="synonym">Agrilus marcopoli</name>
    <dbReference type="NCBI Taxonomy" id="224129"/>
    <lineage>
        <taxon>Eukaryota</taxon>
        <taxon>Metazoa</taxon>
        <taxon>Ecdysozoa</taxon>
        <taxon>Arthropoda</taxon>
        <taxon>Hexapoda</taxon>
        <taxon>Insecta</taxon>
        <taxon>Pterygota</taxon>
        <taxon>Neoptera</taxon>
        <taxon>Endopterygota</taxon>
        <taxon>Coleoptera</taxon>
        <taxon>Polyphaga</taxon>
        <taxon>Elateriformia</taxon>
        <taxon>Buprestoidea</taxon>
        <taxon>Buprestidae</taxon>
        <taxon>Agrilinae</taxon>
        <taxon>Agrilus</taxon>
    </lineage>
</organism>
<evidence type="ECO:0000256" key="1">
    <source>
        <dbReference type="ARBA" id="ARBA00004173"/>
    </source>
</evidence>
<dbReference type="Gene3D" id="1.10.287.140">
    <property type="match status" value="1"/>
</dbReference>
<comment type="catalytic activity">
    <reaction evidence="7">
        <text>L-glutamate + NADP(+) + H2O = 2-oxoglutarate + NH4(+) + NADPH + H(+)</text>
        <dbReference type="Rhea" id="RHEA:11612"/>
        <dbReference type="ChEBI" id="CHEBI:15377"/>
        <dbReference type="ChEBI" id="CHEBI:15378"/>
        <dbReference type="ChEBI" id="CHEBI:16810"/>
        <dbReference type="ChEBI" id="CHEBI:28938"/>
        <dbReference type="ChEBI" id="CHEBI:29985"/>
        <dbReference type="ChEBI" id="CHEBI:57783"/>
        <dbReference type="ChEBI" id="CHEBI:58349"/>
        <dbReference type="EC" id="1.4.1.3"/>
    </reaction>
</comment>
<dbReference type="RefSeq" id="XP_025835625.1">
    <property type="nucleotide sequence ID" value="XM_025979840.1"/>
</dbReference>
<dbReference type="InterPro" id="IPR036291">
    <property type="entry name" value="NAD(P)-bd_dom_sf"/>
</dbReference>
<dbReference type="GO" id="GO:0004352">
    <property type="term" value="F:glutamate dehydrogenase (NAD+) activity"/>
    <property type="evidence" value="ECO:0007669"/>
    <property type="project" value="TreeGrafter"/>
</dbReference>
<evidence type="ECO:0000313" key="10">
    <source>
        <dbReference type="Proteomes" id="UP000192223"/>
    </source>
</evidence>
<keyword evidence="5" id="KW-0496">Mitochondrion</keyword>
<dbReference type="OrthoDB" id="6718861at2759"/>
<dbReference type="EC" id="1.4.1.3" evidence="3"/>
<evidence type="ECO:0000256" key="3">
    <source>
        <dbReference type="ARBA" id="ARBA00012889"/>
    </source>
</evidence>
<evidence type="ECO:0000256" key="2">
    <source>
        <dbReference type="ARBA" id="ARBA00006382"/>
    </source>
</evidence>
<dbReference type="Pfam" id="PF00208">
    <property type="entry name" value="ELFV_dehydrog"/>
    <property type="match status" value="1"/>
</dbReference>
<dbReference type="SUPFAM" id="SSF51735">
    <property type="entry name" value="NAD(P)-binding Rossmann-fold domains"/>
    <property type="match status" value="1"/>
</dbReference>
<accession>A0A1W4WJX1</accession>
<reference evidence="11 12" key="1">
    <citation type="submission" date="2025-04" db="UniProtKB">
        <authorList>
            <consortium name="RefSeq"/>
        </authorList>
    </citation>
    <scope>IDENTIFICATION</scope>
    <source>
        <tissue evidence="11 12">Entire body</tissue>
    </source>
</reference>
<dbReference type="GeneID" id="108733904"/>
<dbReference type="PANTHER" id="PTHR11606">
    <property type="entry name" value="GLUTAMATE DEHYDROGENASE"/>
    <property type="match status" value="1"/>
</dbReference>
<dbReference type="InterPro" id="IPR006096">
    <property type="entry name" value="Glu/Leu/Phe/Val/Trp_DH_C"/>
</dbReference>
<dbReference type="InterPro" id="IPR033922">
    <property type="entry name" value="NAD_bind_Glu_DH"/>
</dbReference>
<proteinExistence type="inferred from homology"/>
<protein>
    <recommendedName>
        <fullName evidence="3">glutamate dehydrogenase [NAD(P)(+)]</fullName>
        <ecNumber evidence="3">1.4.1.3</ecNumber>
    </recommendedName>
</protein>
<dbReference type="InterPro" id="IPR033524">
    <property type="entry name" value="Glu/Leu/Phe/Val_DH_AS"/>
</dbReference>
<dbReference type="Pfam" id="PF02812">
    <property type="entry name" value="ELFV_dehydrog_N"/>
    <property type="match status" value="1"/>
</dbReference>
<dbReference type="GO" id="GO:0006538">
    <property type="term" value="P:L-glutamate catabolic process"/>
    <property type="evidence" value="ECO:0007669"/>
    <property type="project" value="TreeGrafter"/>
</dbReference>
<dbReference type="CDD" id="cd01076">
    <property type="entry name" value="NAD_bind_1_Glu_DH"/>
    <property type="match status" value="1"/>
</dbReference>
<comment type="subcellular location">
    <subcellularLocation>
        <location evidence="1">Mitochondrion</location>
    </subcellularLocation>
</comment>
<evidence type="ECO:0000256" key="6">
    <source>
        <dbReference type="ARBA" id="ARBA00047867"/>
    </source>
</evidence>
<dbReference type="SUPFAM" id="SSF53223">
    <property type="entry name" value="Aminoacid dehydrogenase-like, N-terminal domain"/>
    <property type="match status" value="1"/>
</dbReference>
<evidence type="ECO:0000256" key="7">
    <source>
        <dbReference type="ARBA" id="ARBA00048577"/>
    </source>
</evidence>
<dbReference type="AlphaFoldDB" id="A0A1W4WJX1"/>
<dbReference type="STRING" id="224129.A0A1W4WJX1"/>
<comment type="catalytic activity">
    <reaction evidence="6">
        <text>L-glutamate + NAD(+) + H2O = 2-oxoglutarate + NH4(+) + NADH + H(+)</text>
        <dbReference type="Rhea" id="RHEA:15133"/>
        <dbReference type="ChEBI" id="CHEBI:15377"/>
        <dbReference type="ChEBI" id="CHEBI:15378"/>
        <dbReference type="ChEBI" id="CHEBI:16810"/>
        <dbReference type="ChEBI" id="CHEBI:28938"/>
        <dbReference type="ChEBI" id="CHEBI:29985"/>
        <dbReference type="ChEBI" id="CHEBI:57540"/>
        <dbReference type="ChEBI" id="CHEBI:57945"/>
        <dbReference type="EC" id="1.4.1.3"/>
    </reaction>
</comment>
<evidence type="ECO:0000256" key="5">
    <source>
        <dbReference type="ARBA" id="ARBA00023128"/>
    </source>
</evidence>
<feature type="domain" description="Glutamate/phenylalanine/leucine/valine/L-tryptophan dehydrogenase C-terminal" evidence="9">
    <location>
        <begin position="270"/>
        <end position="558"/>
    </location>
</feature>
<dbReference type="InterPro" id="IPR006097">
    <property type="entry name" value="Glu/Leu/Phe/Val/Trp_DH_dimer"/>
</dbReference>
<comment type="similarity">
    <text evidence="2 8">Belongs to the Glu/Leu/Phe/Val dehydrogenases family.</text>
</comment>